<dbReference type="EMBL" id="CM001224">
    <property type="protein sequence ID" value="KEH18551.1"/>
    <property type="molecule type" value="Genomic_DNA"/>
</dbReference>
<reference evidence="3 5" key="1">
    <citation type="journal article" date="2011" name="Nature">
        <title>The Medicago genome provides insight into the evolution of rhizobial symbioses.</title>
        <authorList>
            <person name="Young N.D."/>
            <person name="Debelle F."/>
            <person name="Oldroyd G.E."/>
            <person name="Geurts R."/>
            <person name="Cannon S.B."/>
            <person name="Udvardi M.K."/>
            <person name="Benedito V.A."/>
            <person name="Mayer K.F."/>
            <person name="Gouzy J."/>
            <person name="Schoof H."/>
            <person name="Van de Peer Y."/>
            <person name="Proost S."/>
            <person name="Cook D.R."/>
            <person name="Meyers B.C."/>
            <person name="Spannagl M."/>
            <person name="Cheung F."/>
            <person name="De Mita S."/>
            <person name="Krishnakumar V."/>
            <person name="Gundlach H."/>
            <person name="Zhou S."/>
            <person name="Mudge J."/>
            <person name="Bharti A.K."/>
            <person name="Murray J.D."/>
            <person name="Naoumkina M.A."/>
            <person name="Rosen B."/>
            <person name="Silverstein K.A."/>
            <person name="Tang H."/>
            <person name="Rombauts S."/>
            <person name="Zhao P.X."/>
            <person name="Zhou P."/>
            <person name="Barbe V."/>
            <person name="Bardou P."/>
            <person name="Bechner M."/>
            <person name="Bellec A."/>
            <person name="Berger A."/>
            <person name="Berges H."/>
            <person name="Bidwell S."/>
            <person name="Bisseling T."/>
            <person name="Choisne N."/>
            <person name="Couloux A."/>
            <person name="Denny R."/>
            <person name="Deshpande S."/>
            <person name="Dai X."/>
            <person name="Doyle J.J."/>
            <person name="Dudez A.M."/>
            <person name="Farmer A.D."/>
            <person name="Fouteau S."/>
            <person name="Franken C."/>
            <person name="Gibelin C."/>
            <person name="Gish J."/>
            <person name="Goldstein S."/>
            <person name="Gonzalez A.J."/>
            <person name="Green P.J."/>
            <person name="Hallab A."/>
            <person name="Hartog M."/>
            <person name="Hua A."/>
            <person name="Humphray S.J."/>
            <person name="Jeong D.H."/>
            <person name="Jing Y."/>
            <person name="Jocker A."/>
            <person name="Kenton S.M."/>
            <person name="Kim D.J."/>
            <person name="Klee K."/>
            <person name="Lai H."/>
            <person name="Lang C."/>
            <person name="Lin S."/>
            <person name="Macmil S.L."/>
            <person name="Magdelenat G."/>
            <person name="Matthews L."/>
            <person name="McCorrison J."/>
            <person name="Monaghan E.L."/>
            <person name="Mun J.H."/>
            <person name="Najar F.Z."/>
            <person name="Nicholson C."/>
            <person name="Noirot C."/>
            <person name="O'Bleness M."/>
            <person name="Paule C.R."/>
            <person name="Poulain J."/>
            <person name="Prion F."/>
            <person name="Qin B."/>
            <person name="Qu C."/>
            <person name="Retzel E.F."/>
            <person name="Riddle C."/>
            <person name="Sallet E."/>
            <person name="Samain S."/>
            <person name="Samson N."/>
            <person name="Sanders I."/>
            <person name="Saurat O."/>
            <person name="Scarpelli C."/>
            <person name="Schiex T."/>
            <person name="Segurens B."/>
            <person name="Severin A.J."/>
            <person name="Sherrier D.J."/>
            <person name="Shi R."/>
            <person name="Sims S."/>
            <person name="Singer S.R."/>
            <person name="Sinharoy S."/>
            <person name="Sterck L."/>
            <person name="Viollet A."/>
            <person name="Wang B.B."/>
            <person name="Wang K."/>
            <person name="Wang M."/>
            <person name="Wang X."/>
            <person name="Warfsmann J."/>
            <person name="Weissenbach J."/>
            <person name="White D.D."/>
            <person name="White J.D."/>
            <person name="Wiley G.B."/>
            <person name="Wincker P."/>
            <person name="Xing Y."/>
            <person name="Yang L."/>
            <person name="Yao Z."/>
            <person name="Ying F."/>
            <person name="Zhai J."/>
            <person name="Zhou L."/>
            <person name="Zuber A."/>
            <person name="Denarie J."/>
            <person name="Dixon R.A."/>
            <person name="May G.D."/>
            <person name="Schwartz D.C."/>
            <person name="Rogers J."/>
            <person name="Quetier F."/>
            <person name="Town C.D."/>
            <person name="Roe B.A."/>
        </authorList>
    </citation>
    <scope>NUCLEOTIDE SEQUENCE [LARGE SCALE GENOMIC DNA]</scope>
    <source>
        <strain evidence="3">A17</strain>
        <strain evidence="4 5">cv. Jemalong A17</strain>
    </source>
</reference>
<dbReference type="STRING" id="3880.G8A0L5"/>
<gene>
    <name evidence="3" type="ordered locus">MTR_8g024030</name>
</gene>
<organism evidence="3 5">
    <name type="scientific">Medicago truncatula</name>
    <name type="common">Barrel medic</name>
    <name type="synonym">Medicago tribuloides</name>
    <dbReference type="NCBI Taxonomy" id="3880"/>
    <lineage>
        <taxon>Eukaryota</taxon>
        <taxon>Viridiplantae</taxon>
        <taxon>Streptophyta</taxon>
        <taxon>Embryophyta</taxon>
        <taxon>Tracheophyta</taxon>
        <taxon>Spermatophyta</taxon>
        <taxon>Magnoliopsida</taxon>
        <taxon>eudicotyledons</taxon>
        <taxon>Gunneridae</taxon>
        <taxon>Pentapetalae</taxon>
        <taxon>rosids</taxon>
        <taxon>fabids</taxon>
        <taxon>Fabales</taxon>
        <taxon>Fabaceae</taxon>
        <taxon>Papilionoideae</taxon>
        <taxon>50 kb inversion clade</taxon>
        <taxon>NPAAA clade</taxon>
        <taxon>Hologalegina</taxon>
        <taxon>IRL clade</taxon>
        <taxon>Trifolieae</taxon>
        <taxon>Medicago</taxon>
    </lineage>
</organism>
<evidence type="ECO:0000313" key="3">
    <source>
        <dbReference type="EMBL" id="KEH18551.1"/>
    </source>
</evidence>
<accession>G8A0L5</accession>
<evidence type="ECO:0000256" key="1">
    <source>
        <dbReference type="ARBA" id="ARBA00022737"/>
    </source>
</evidence>
<dbReference type="Proteomes" id="UP000002051">
    <property type="component" value="Chromosome 8"/>
</dbReference>
<dbReference type="PANTHER" id="PTHR18896:SF65">
    <property type="entry name" value="PHOSPHOLIPASE D BETA 1"/>
    <property type="match status" value="1"/>
</dbReference>
<evidence type="ECO:0000256" key="2">
    <source>
        <dbReference type="ARBA" id="ARBA00023098"/>
    </source>
</evidence>
<reference evidence="4" key="3">
    <citation type="submission" date="2015-04" db="UniProtKB">
        <authorList>
            <consortium name="EnsemblPlants"/>
        </authorList>
    </citation>
    <scope>IDENTIFICATION</scope>
    <source>
        <strain evidence="4">cv. Jemalong A17</strain>
    </source>
</reference>
<dbReference type="HOGENOM" id="CLU_2376064_0_0_1"/>
<protein>
    <submittedName>
        <fullName evidence="3">Phospholipase D beta, putative</fullName>
    </submittedName>
</protein>
<dbReference type="GO" id="GO:0006629">
    <property type="term" value="P:lipid metabolic process"/>
    <property type="evidence" value="ECO:0007669"/>
    <property type="project" value="UniProtKB-KW"/>
</dbReference>
<dbReference type="PaxDb" id="3880-AES85003"/>
<dbReference type="AlphaFoldDB" id="G8A0L5"/>
<keyword evidence="5" id="KW-1185">Reference proteome</keyword>
<dbReference type="eggNOG" id="KOG1329">
    <property type="taxonomic scope" value="Eukaryota"/>
</dbReference>
<proteinExistence type="predicted"/>
<keyword evidence="1" id="KW-0677">Repeat</keyword>
<evidence type="ECO:0000313" key="5">
    <source>
        <dbReference type="Proteomes" id="UP000002051"/>
    </source>
</evidence>
<dbReference type="InterPro" id="IPR015679">
    <property type="entry name" value="PLipase_D_fam"/>
</dbReference>
<reference evidence="3 5" key="2">
    <citation type="journal article" date="2014" name="BMC Genomics">
        <title>An improved genome release (version Mt4.0) for the model legume Medicago truncatula.</title>
        <authorList>
            <person name="Tang H."/>
            <person name="Krishnakumar V."/>
            <person name="Bidwell S."/>
            <person name="Rosen B."/>
            <person name="Chan A."/>
            <person name="Zhou S."/>
            <person name="Gentzbittel L."/>
            <person name="Childs K.L."/>
            <person name="Yandell M."/>
            <person name="Gundlach H."/>
            <person name="Mayer K.F."/>
            <person name="Schwartz D.C."/>
            <person name="Town C.D."/>
        </authorList>
    </citation>
    <scope>GENOME REANNOTATION</scope>
    <source>
        <strain evidence="3">A17</strain>
        <strain evidence="4 5">cv. Jemalong A17</strain>
    </source>
</reference>
<name>G8A0L5_MEDTR</name>
<dbReference type="EnsemblPlants" id="KEH18551">
    <property type="protein sequence ID" value="KEH18551"/>
    <property type="gene ID" value="MTR_8g024030"/>
</dbReference>
<dbReference type="PANTHER" id="PTHR18896">
    <property type="entry name" value="PHOSPHOLIPASE D"/>
    <property type="match status" value="1"/>
</dbReference>
<evidence type="ECO:0000313" key="4">
    <source>
        <dbReference type="EnsemblPlants" id="KEH18551"/>
    </source>
</evidence>
<keyword evidence="2" id="KW-0443">Lipid metabolism</keyword>
<sequence>MQIFRSIDSNSVKEISKGNVVCGKNVLIDMSIHTTYVKAIPVAHHYIYVENQSCTLVLSVVVKFTTYKIFKLRSINQMKLLCYCKTYKIDIMWSK</sequence>